<dbReference type="Pfam" id="PF04191">
    <property type="entry name" value="PEMT"/>
    <property type="match status" value="1"/>
</dbReference>
<proteinExistence type="predicted"/>
<keyword evidence="2 5" id="KW-0812">Transmembrane</keyword>
<evidence type="ECO:0000256" key="1">
    <source>
        <dbReference type="ARBA" id="ARBA00004127"/>
    </source>
</evidence>
<evidence type="ECO:0000313" key="7">
    <source>
        <dbReference type="Proteomes" id="UP000244932"/>
    </source>
</evidence>
<sequence>MKGFPDLPPIWLAAALGVSWILATYAPMLRFDVGLLANVVFWAGLAVIAWAVWWFFRRKTPVEPHHTPKVLLVEGPFRFSRNPIYVGLTMILIGVTAGWGAISGLFTIPAFILIIHSRFVLKEEDALRETFGAEADDYIARTRRWV</sequence>
<evidence type="ECO:0008006" key="8">
    <source>
        <dbReference type="Google" id="ProtNLM"/>
    </source>
</evidence>
<dbReference type="OrthoDB" id="9811969at2"/>
<keyword evidence="4 5" id="KW-0472">Membrane</keyword>
<evidence type="ECO:0000256" key="2">
    <source>
        <dbReference type="ARBA" id="ARBA00022692"/>
    </source>
</evidence>
<feature type="transmembrane region" description="Helical" evidence="5">
    <location>
        <begin position="6"/>
        <end position="23"/>
    </location>
</feature>
<feature type="transmembrane region" description="Helical" evidence="5">
    <location>
        <begin position="35"/>
        <end position="56"/>
    </location>
</feature>
<accession>A0A2R8AD89</accession>
<name>A0A2R8AD89_9RHOB</name>
<dbReference type="EMBL" id="OMKW01000003">
    <property type="protein sequence ID" value="SPF30018.1"/>
    <property type="molecule type" value="Genomic_DNA"/>
</dbReference>
<dbReference type="GO" id="GO:0012505">
    <property type="term" value="C:endomembrane system"/>
    <property type="evidence" value="ECO:0007669"/>
    <property type="project" value="UniProtKB-SubCell"/>
</dbReference>
<keyword evidence="3 5" id="KW-1133">Transmembrane helix</keyword>
<protein>
    <recommendedName>
        <fullName evidence="8">Steroid 5-alpha reductase C-terminal domain-containing protein</fullName>
    </recommendedName>
</protein>
<keyword evidence="7" id="KW-1185">Reference proteome</keyword>
<evidence type="ECO:0000256" key="4">
    <source>
        <dbReference type="ARBA" id="ARBA00023136"/>
    </source>
</evidence>
<comment type="subcellular location">
    <subcellularLocation>
        <location evidence="1">Endomembrane system</location>
        <topology evidence="1">Multi-pass membrane protein</topology>
    </subcellularLocation>
</comment>
<dbReference type="RefSeq" id="WP_108782743.1">
    <property type="nucleotide sequence ID" value="NZ_OMKW01000003.1"/>
</dbReference>
<dbReference type="Proteomes" id="UP000244932">
    <property type="component" value="Unassembled WGS sequence"/>
</dbReference>
<dbReference type="Gene3D" id="1.20.120.1630">
    <property type="match status" value="1"/>
</dbReference>
<evidence type="ECO:0000313" key="6">
    <source>
        <dbReference type="EMBL" id="SPF30018.1"/>
    </source>
</evidence>
<dbReference type="AlphaFoldDB" id="A0A2R8AD89"/>
<dbReference type="InterPro" id="IPR007318">
    <property type="entry name" value="Phopholipid_MeTrfase"/>
</dbReference>
<organism evidence="6 7">
    <name type="scientific">Pontivivens insulae</name>
    <dbReference type="NCBI Taxonomy" id="1639689"/>
    <lineage>
        <taxon>Bacteria</taxon>
        <taxon>Pseudomonadati</taxon>
        <taxon>Pseudomonadota</taxon>
        <taxon>Alphaproteobacteria</taxon>
        <taxon>Rhodobacterales</taxon>
        <taxon>Paracoccaceae</taxon>
        <taxon>Pontivivens</taxon>
    </lineage>
</organism>
<reference evidence="6 7" key="1">
    <citation type="submission" date="2018-03" db="EMBL/GenBank/DDBJ databases">
        <authorList>
            <person name="Keele B.F."/>
        </authorList>
    </citation>
    <scope>NUCLEOTIDE SEQUENCE [LARGE SCALE GENOMIC DNA]</scope>
    <source>
        <strain evidence="6 7">CeCT 8812</strain>
    </source>
</reference>
<feature type="transmembrane region" description="Helical" evidence="5">
    <location>
        <begin position="84"/>
        <end position="115"/>
    </location>
</feature>
<gene>
    <name evidence="6" type="ORF">POI8812_02346</name>
</gene>
<evidence type="ECO:0000256" key="5">
    <source>
        <dbReference type="SAM" id="Phobius"/>
    </source>
</evidence>
<evidence type="ECO:0000256" key="3">
    <source>
        <dbReference type="ARBA" id="ARBA00022989"/>
    </source>
</evidence>